<dbReference type="Pfam" id="PF01882">
    <property type="entry name" value="DUF58"/>
    <property type="match status" value="1"/>
</dbReference>
<dbReference type="Proteomes" id="UP000198856">
    <property type="component" value="Unassembled WGS sequence"/>
</dbReference>
<reference evidence="3 4" key="1">
    <citation type="submission" date="2016-10" db="EMBL/GenBank/DDBJ databases">
        <authorList>
            <person name="de Groot N.N."/>
        </authorList>
    </citation>
    <scope>NUCLEOTIDE SEQUENCE [LARGE SCALE GENOMIC DNA]</scope>
    <source>
        <strain evidence="3 4">IBRC-M10015</strain>
    </source>
</reference>
<feature type="region of interest" description="Disordered" evidence="1">
    <location>
        <begin position="168"/>
        <end position="196"/>
    </location>
</feature>
<dbReference type="PANTHER" id="PTHR34351:SF1">
    <property type="entry name" value="SLR1927 PROTEIN"/>
    <property type="match status" value="1"/>
</dbReference>
<dbReference type="EMBL" id="FNFC01000010">
    <property type="protein sequence ID" value="SDJ85328.1"/>
    <property type="molecule type" value="Genomic_DNA"/>
</dbReference>
<gene>
    <name evidence="3" type="ORF">SAMN05216226_110100</name>
</gene>
<dbReference type="InterPro" id="IPR002881">
    <property type="entry name" value="DUF58"/>
</dbReference>
<dbReference type="OrthoDB" id="31512at2157"/>
<dbReference type="PANTHER" id="PTHR34351">
    <property type="entry name" value="SLR1927 PROTEIN-RELATED"/>
    <property type="match status" value="1"/>
</dbReference>
<feature type="region of interest" description="Disordered" evidence="1">
    <location>
        <begin position="320"/>
        <end position="340"/>
    </location>
</feature>
<sequence length="454" mass="48456">MSYSRVPRWTVGLLATLALVAVGLLYANGALLAAALVPLAYVIYGTVSTLPDDRTLRVERRVESAMPAPGSPVDVTLTVENEGGQVLPDVRVVDGVPDELVVTEGTARLCASLSPGECQTCRYTVVARQGTYTFDRPVARLRSLAGSVRQTTELDADGDDELVAVSPLEAGPKQTQTTPHTGPVTADSGGSGLEFHSTRQYRQGDPVNRIDWHHVAKTGDFITVQYREQKTSRTVLVVDARPVNRVTPAAGYPTAVARSRYAAERLYETLTDAGIEVRVAVVGLTGDIEGVTPNPSGIVWAGPGTQTAPETAFAAVTRADTQPDRGVREPPRAGPETPLSWADRAPETAIRADGGETPGLLAEIPSDARVVVCSPLVDNWPVGLCHSLGGERELVVVSPDPVGTRAVGQRLTNVARHLRLRALGRTEASTVDWSPEQPFEIALRDALPDLVTHR</sequence>
<dbReference type="InterPro" id="IPR013783">
    <property type="entry name" value="Ig-like_fold"/>
</dbReference>
<dbReference type="STRING" id="890420.SAMN05216226_110100"/>
<dbReference type="AlphaFoldDB" id="A0A1G8X3X0"/>
<evidence type="ECO:0000313" key="3">
    <source>
        <dbReference type="EMBL" id="SDJ85328.1"/>
    </source>
</evidence>
<proteinExistence type="predicted"/>
<feature type="domain" description="DUF58" evidence="2">
    <location>
        <begin position="198"/>
        <end position="242"/>
    </location>
</feature>
<accession>A0A1G8X3X0</accession>
<feature type="compositionally biased region" description="Basic and acidic residues" evidence="1">
    <location>
        <begin position="321"/>
        <end position="331"/>
    </location>
</feature>
<evidence type="ECO:0000313" key="4">
    <source>
        <dbReference type="Proteomes" id="UP000198856"/>
    </source>
</evidence>
<organism evidence="3 4">
    <name type="scientific">Halovenus aranensis</name>
    <dbReference type="NCBI Taxonomy" id="890420"/>
    <lineage>
        <taxon>Archaea</taxon>
        <taxon>Methanobacteriati</taxon>
        <taxon>Methanobacteriota</taxon>
        <taxon>Stenosarchaea group</taxon>
        <taxon>Halobacteria</taxon>
        <taxon>Halobacteriales</taxon>
        <taxon>Haloarculaceae</taxon>
        <taxon>Halovenus</taxon>
    </lineage>
</organism>
<dbReference type="Gene3D" id="2.60.40.10">
    <property type="entry name" value="Immunoglobulins"/>
    <property type="match status" value="1"/>
</dbReference>
<dbReference type="RefSeq" id="WP_092703066.1">
    <property type="nucleotide sequence ID" value="NZ_FNFC01000010.1"/>
</dbReference>
<name>A0A1G8X3X0_9EURY</name>
<evidence type="ECO:0000256" key="1">
    <source>
        <dbReference type="SAM" id="MobiDB-lite"/>
    </source>
</evidence>
<protein>
    <recommendedName>
        <fullName evidence="2">DUF58 domain-containing protein</fullName>
    </recommendedName>
</protein>
<keyword evidence="4" id="KW-1185">Reference proteome</keyword>
<evidence type="ECO:0000259" key="2">
    <source>
        <dbReference type="Pfam" id="PF01882"/>
    </source>
</evidence>